<dbReference type="FunFam" id="1.10.640.10:FF:000003">
    <property type="entry name" value="chorion peroxidase"/>
    <property type="match status" value="1"/>
</dbReference>
<keyword evidence="4" id="KW-0732">Signal</keyword>
<dbReference type="GO" id="GO:0020037">
    <property type="term" value="F:heme binding"/>
    <property type="evidence" value="ECO:0007669"/>
    <property type="project" value="InterPro"/>
</dbReference>
<reference evidence="8" key="1">
    <citation type="journal article" date="2020" name="PLoS Negl. Trop. Dis.">
        <title>High-quality nuclear genome for Sarcoptes scabiei-A critical resource for a neglected parasite.</title>
        <authorList>
            <person name="Korhonen P.K."/>
            <person name="Gasser R.B."/>
            <person name="Ma G."/>
            <person name="Wang T."/>
            <person name="Stroehlein A.J."/>
            <person name="Young N.D."/>
            <person name="Ang C.S."/>
            <person name="Fernando D.D."/>
            <person name="Lu H.C."/>
            <person name="Taylor S."/>
            <person name="Reynolds S.L."/>
            <person name="Mofiz E."/>
            <person name="Najaraj S.H."/>
            <person name="Gowda H."/>
            <person name="Madugundu A."/>
            <person name="Renuse S."/>
            <person name="Holt D."/>
            <person name="Pandey A."/>
            <person name="Papenfuss A.T."/>
            <person name="Fischer K."/>
        </authorList>
    </citation>
    <scope>NUCLEOTIDE SEQUENCE [LARGE SCALE GENOMIC DNA]</scope>
</reference>
<keyword evidence="3 6" id="KW-0575">Peroxidase</keyword>
<keyword evidence="8" id="KW-1185">Reference proteome</keyword>
<keyword evidence="2" id="KW-0964">Secreted</keyword>
<dbReference type="GO" id="GO:0046872">
    <property type="term" value="F:metal ion binding"/>
    <property type="evidence" value="ECO:0007669"/>
    <property type="project" value="UniProtKB-KW"/>
</dbReference>
<evidence type="ECO:0000256" key="3">
    <source>
        <dbReference type="ARBA" id="ARBA00022559"/>
    </source>
</evidence>
<dbReference type="SUPFAM" id="SSF48113">
    <property type="entry name" value="Heme-dependent peroxidases"/>
    <property type="match status" value="1"/>
</dbReference>
<accession>A0A834VH15</accession>
<dbReference type="InterPro" id="IPR037120">
    <property type="entry name" value="Haem_peroxidase_sf_animal"/>
</dbReference>
<dbReference type="Proteomes" id="UP000070412">
    <property type="component" value="Unassembled WGS sequence"/>
</dbReference>
<dbReference type="GO" id="GO:0006979">
    <property type="term" value="P:response to oxidative stress"/>
    <property type="evidence" value="ECO:0007669"/>
    <property type="project" value="InterPro"/>
</dbReference>
<dbReference type="InterPro" id="IPR010255">
    <property type="entry name" value="Haem_peroxidase_sf"/>
</dbReference>
<dbReference type="CDD" id="cd09823">
    <property type="entry name" value="peroxinectin_like"/>
    <property type="match status" value="1"/>
</dbReference>
<keyword evidence="5" id="KW-0479">Metal-binding</keyword>
<dbReference type="GO" id="GO:0005576">
    <property type="term" value="C:extracellular region"/>
    <property type="evidence" value="ECO:0007669"/>
    <property type="project" value="UniProtKB-SubCell"/>
</dbReference>
<dbReference type="GO" id="GO:0004601">
    <property type="term" value="F:peroxidase activity"/>
    <property type="evidence" value="ECO:0007669"/>
    <property type="project" value="UniProtKB-KW"/>
</dbReference>
<dbReference type="PANTHER" id="PTHR11475:SF106">
    <property type="entry name" value="CURLY SU"/>
    <property type="match status" value="1"/>
</dbReference>
<dbReference type="Gene3D" id="1.10.640.10">
    <property type="entry name" value="Haem peroxidase domain superfamily, animal type"/>
    <property type="match status" value="1"/>
</dbReference>
<gene>
    <name evidence="6" type="ORF">SSS_7048</name>
</gene>
<organism evidence="6">
    <name type="scientific">Sarcoptes scabiei</name>
    <name type="common">Itch mite</name>
    <name type="synonym">Acarus scabiei</name>
    <dbReference type="NCBI Taxonomy" id="52283"/>
    <lineage>
        <taxon>Eukaryota</taxon>
        <taxon>Metazoa</taxon>
        <taxon>Ecdysozoa</taxon>
        <taxon>Arthropoda</taxon>
        <taxon>Chelicerata</taxon>
        <taxon>Arachnida</taxon>
        <taxon>Acari</taxon>
        <taxon>Acariformes</taxon>
        <taxon>Sarcoptiformes</taxon>
        <taxon>Astigmata</taxon>
        <taxon>Psoroptidia</taxon>
        <taxon>Sarcoptoidea</taxon>
        <taxon>Sarcoptidae</taxon>
        <taxon>Sarcoptinae</taxon>
        <taxon>Sarcoptes</taxon>
    </lineage>
</organism>
<name>A0A834VH15_SARSC</name>
<keyword evidence="5" id="KW-0349">Heme</keyword>
<keyword evidence="5" id="KW-0408">Iron</keyword>
<dbReference type="EMBL" id="WVUK01000005">
    <property type="protein sequence ID" value="KAF7496546.1"/>
    <property type="molecule type" value="Genomic_DNA"/>
</dbReference>
<dbReference type="PROSITE" id="PS50292">
    <property type="entry name" value="PEROXIDASE_3"/>
    <property type="match status" value="1"/>
</dbReference>
<comment type="subcellular location">
    <subcellularLocation>
        <location evidence="1">Secreted</location>
    </subcellularLocation>
</comment>
<evidence type="ECO:0000256" key="2">
    <source>
        <dbReference type="ARBA" id="ARBA00022525"/>
    </source>
</evidence>
<dbReference type="AlphaFoldDB" id="A0A834VH15"/>
<keyword evidence="3 6" id="KW-0560">Oxidoreductase</keyword>
<evidence type="ECO:0000313" key="6">
    <source>
        <dbReference type="EMBL" id="KAF7496546.1"/>
    </source>
</evidence>
<reference evidence="7" key="3">
    <citation type="submission" date="2022-06" db="UniProtKB">
        <authorList>
            <consortium name="EnsemblMetazoa"/>
        </authorList>
    </citation>
    <scope>IDENTIFICATION</scope>
</reference>
<dbReference type="PRINTS" id="PR00457">
    <property type="entry name" value="ANPEROXIDASE"/>
</dbReference>
<proteinExistence type="predicted"/>
<reference evidence="6" key="2">
    <citation type="submission" date="2020-01" db="EMBL/GenBank/DDBJ databases">
        <authorList>
            <person name="Korhonen P.K.K."/>
            <person name="Guangxu M.G."/>
            <person name="Wang T.W."/>
            <person name="Stroehlein A.J.S."/>
            <person name="Young N.D."/>
            <person name="Ang C.-S.A."/>
            <person name="Fernando D.W.F."/>
            <person name="Lu H.L."/>
            <person name="Taylor S.T."/>
            <person name="Ehtesham M.E.M."/>
            <person name="Najaraj S.H.N."/>
            <person name="Harsha G.H.G."/>
            <person name="Madugundu A.M."/>
            <person name="Renuse S.R."/>
            <person name="Holt D.H."/>
            <person name="Pandey A.P."/>
            <person name="Papenfuss A.P."/>
            <person name="Gasser R.B.G."/>
            <person name="Fischer K.F."/>
        </authorList>
    </citation>
    <scope>NUCLEOTIDE SEQUENCE</scope>
    <source>
        <strain evidence="6">SSS_KF_BRIS2020</strain>
    </source>
</reference>
<sequence>MLSKILDFFAKPIATIRNRSDSNVVVVHERNESIRSIQRSNNCDLIESNRIIMRSFRLRDHFLHTNKHHLLLHINPFQLANYQLKNNQSSSPLFSINSFQIVLFFLLPLLIIDPINVSATITPISLSTGGAISSSSLASKSYFHQSFASRPSPFAPDYRSECNIIFPISLSLLNEEDPSQLSPPAPSTPASIFAIDHETTALPSSFYFPQTTANELYMTGNGLDLLGQTYFPNQFTTPTYSNVNPLQQYLAAYGITKRSTYIPGGYICITYDDINRAFAQAKLESGLYSLPFENSQLSSDYPKPGHVAKVGEILVKTSKILAEMHGLNKEAIVYGLPRIDTTKTIINEICPAFLKPVKCEITPYRTLTGMCNNLEYPSWGSARSAMLRYMPPDYADGLSDPRTAKSGQPLPPPRVVSFMIHQDENDYDREVTYLVIAWGQMVDHDLTFASMPKDNNDHTVKCCKYPLQQRHQSCYPIQVPNDDPYYKFYPRKCMDFVRSTAGAKPNCPLGPRHQINVVSAFLDADIIYGRTLATSKRLRKFVGGKLRSTQTYRTIGLKDLLPYKTQNADNGCERTGHGSQSYCYDTGDDRSNVQIQLTVMHTVWLRHHNQIAEVLAEINPHWNDERIYQETRKIISAMIQHITYNEFLPIVVGRQAINKYGLNLAKYGYYHGYDSKINPGIRVEFQAAAFRFGHSIVPDTVDRYNKFHEKIDSVRLAATLRQPFSLNHPGVLDSFLFGLINQPAYKVDSTMANEITNHLFQKPGEQFGLDLAAINILRGREMGVPGYNFMREYCGLPKLNHFNDLYGLVENTTIRRYMQLYEDVDDIDFWSIGVAEQPLPGAMVGPTFACIIAEQFSQLRNGDRFWYENGNGLHKFSPEQLKEIRNVKLARILCEASDEMETIQIYPLLAAHPNSNPRVNCDDLPEMDLSSWRDSYLSYKK</sequence>
<evidence type="ECO:0000256" key="5">
    <source>
        <dbReference type="PIRSR" id="PIRSR619791-2"/>
    </source>
</evidence>
<evidence type="ECO:0000313" key="8">
    <source>
        <dbReference type="Proteomes" id="UP000070412"/>
    </source>
</evidence>
<dbReference type="OrthoDB" id="823504at2759"/>
<evidence type="ECO:0000256" key="4">
    <source>
        <dbReference type="ARBA" id="ARBA00022729"/>
    </source>
</evidence>
<feature type="binding site" description="axial binding residue" evidence="5">
    <location>
        <position position="694"/>
    </location>
    <ligand>
        <name>heme b</name>
        <dbReference type="ChEBI" id="CHEBI:60344"/>
    </ligand>
    <ligandPart>
        <name>Fe</name>
        <dbReference type="ChEBI" id="CHEBI:18248"/>
    </ligandPart>
</feature>
<dbReference type="Pfam" id="PF03098">
    <property type="entry name" value="An_peroxidase"/>
    <property type="match status" value="1"/>
</dbReference>
<evidence type="ECO:0000256" key="1">
    <source>
        <dbReference type="ARBA" id="ARBA00004613"/>
    </source>
</evidence>
<dbReference type="PANTHER" id="PTHR11475">
    <property type="entry name" value="OXIDASE/PEROXIDASE"/>
    <property type="match status" value="1"/>
</dbReference>
<dbReference type="InterPro" id="IPR019791">
    <property type="entry name" value="Haem_peroxidase_animal"/>
</dbReference>
<evidence type="ECO:0000313" key="7">
    <source>
        <dbReference type="EnsemblMetazoa" id="KAF7496546.1"/>
    </source>
</evidence>
<protein>
    <submittedName>
        <fullName evidence="6">Chorion peroxidase</fullName>
    </submittedName>
</protein>
<dbReference type="EnsemblMetazoa" id="SSS_7048s_mrna">
    <property type="protein sequence ID" value="KAF7496546.1"/>
    <property type="gene ID" value="SSS_7048"/>
</dbReference>